<keyword evidence="3" id="KW-1185">Reference proteome</keyword>
<feature type="compositionally biased region" description="Polar residues" evidence="1">
    <location>
        <begin position="1"/>
        <end position="11"/>
    </location>
</feature>
<evidence type="ECO:0000313" key="2">
    <source>
        <dbReference type="EMBL" id="MBD2562471.1"/>
    </source>
</evidence>
<protein>
    <submittedName>
        <fullName evidence="2">Uncharacterized protein</fullName>
    </submittedName>
</protein>
<dbReference type="RefSeq" id="WP_190894717.1">
    <property type="nucleotide sequence ID" value="NZ_JACJTE010000019.1"/>
</dbReference>
<dbReference type="EMBL" id="JACJTE010000019">
    <property type="protein sequence ID" value="MBD2562471.1"/>
    <property type="molecule type" value="Genomic_DNA"/>
</dbReference>
<evidence type="ECO:0000313" key="3">
    <source>
        <dbReference type="Proteomes" id="UP000604661"/>
    </source>
</evidence>
<organism evidence="2 3">
    <name type="scientific">Nostoc linckia FACHB-391</name>
    <dbReference type="NCBI Taxonomy" id="2692906"/>
    <lineage>
        <taxon>Bacteria</taxon>
        <taxon>Bacillati</taxon>
        <taxon>Cyanobacteriota</taxon>
        <taxon>Cyanophyceae</taxon>
        <taxon>Nostocales</taxon>
        <taxon>Nostocaceae</taxon>
        <taxon>Nostoc</taxon>
    </lineage>
</organism>
<dbReference type="Proteomes" id="UP000604661">
    <property type="component" value="Unassembled WGS sequence"/>
</dbReference>
<proteinExistence type="predicted"/>
<name>A0ABR8EXW4_NOSLI</name>
<accession>A0ABR8EXW4</accession>
<feature type="region of interest" description="Disordered" evidence="1">
    <location>
        <begin position="1"/>
        <end position="26"/>
    </location>
</feature>
<evidence type="ECO:0000256" key="1">
    <source>
        <dbReference type="SAM" id="MobiDB-lite"/>
    </source>
</evidence>
<reference evidence="2 3" key="1">
    <citation type="journal article" date="2020" name="ISME J.">
        <title>Comparative genomics reveals insights into cyanobacterial evolution and habitat adaptation.</title>
        <authorList>
            <person name="Chen M.Y."/>
            <person name="Teng W.K."/>
            <person name="Zhao L."/>
            <person name="Hu C.X."/>
            <person name="Zhou Y.K."/>
            <person name="Han B.P."/>
            <person name="Song L.R."/>
            <person name="Shu W.S."/>
        </authorList>
    </citation>
    <scope>NUCLEOTIDE SEQUENCE [LARGE SCALE GENOMIC DNA]</scope>
    <source>
        <strain evidence="2 3">FACHB-391</strain>
    </source>
</reference>
<gene>
    <name evidence="2" type="ORF">H6G95_18000</name>
</gene>
<sequence>MSTRSLSQGANLSEREEVLATEQGGEQVEGKSYLLFNDDSPKFQQKVDVIDAIVQASNKNACRDAIADVAKALGKSTRTIKRMVGKVEQVGVAALGVGRKDKGQFGNADYLALEAFNELINVFKCKSPLS</sequence>
<comment type="caution">
    <text evidence="2">The sequence shown here is derived from an EMBL/GenBank/DDBJ whole genome shotgun (WGS) entry which is preliminary data.</text>
</comment>